<sequence length="146" mass="17087">MSHTTLQDLKEKMIFPVSQVSSITFEPSKGNTQVGKIKGKFDQKVFKIFEKSNYDFSNLEKLGLLKDELAGEKIHGLTNLPKPLWISSKKKKEITSFDHTSVEKTKEYKDGKTPRRTLMFERIKDWTHRVSTFERMTRKDERESSK</sequence>
<reference evidence="1 2" key="1">
    <citation type="submission" date="2020-09" db="EMBL/GenBank/DDBJ databases">
        <title>De no assembly of potato wild relative species, Solanum commersonii.</title>
        <authorList>
            <person name="Cho K."/>
        </authorList>
    </citation>
    <scope>NUCLEOTIDE SEQUENCE [LARGE SCALE GENOMIC DNA]</scope>
    <source>
        <strain evidence="1">LZ3.2</strain>
        <tissue evidence="1">Leaf</tissue>
    </source>
</reference>
<protein>
    <submittedName>
        <fullName evidence="1">Uncharacterized protein</fullName>
    </submittedName>
</protein>
<gene>
    <name evidence="1" type="ORF">H5410_040430</name>
</gene>
<dbReference type="EMBL" id="JACXVP010000008">
    <property type="protein sequence ID" value="KAG5589916.1"/>
    <property type="molecule type" value="Genomic_DNA"/>
</dbReference>
<dbReference type="AlphaFoldDB" id="A0A9J5XRD4"/>
<evidence type="ECO:0000313" key="2">
    <source>
        <dbReference type="Proteomes" id="UP000824120"/>
    </source>
</evidence>
<evidence type="ECO:0000313" key="1">
    <source>
        <dbReference type="EMBL" id="KAG5589916.1"/>
    </source>
</evidence>
<accession>A0A9J5XRD4</accession>
<organism evidence="1 2">
    <name type="scientific">Solanum commersonii</name>
    <name type="common">Commerson's wild potato</name>
    <name type="synonym">Commerson's nightshade</name>
    <dbReference type="NCBI Taxonomy" id="4109"/>
    <lineage>
        <taxon>Eukaryota</taxon>
        <taxon>Viridiplantae</taxon>
        <taxon>Streptophyta</taxon>
        <taxon>Embryophyta</taxon>
        <taxon>Tracheophyta</taxon>
        <taxon>Spermatophyta</taxon>
        <taxon>Magnoliopsida</taxon>
        <taxon>eudicotyledons</taxon>
        <taxon>Gunneridae</taxon>
        <taxon>Pentapetalae</taxon>
        <taxon>asterids</taxon>
        <taxon>lamiids</taxon>
        <taxon>Solanales</taxon>
        <taxon>Solanaceae</taxon>
        <taxon>Solanoideae</taxon>
        <taxon>Solaneae</taxon>
        <taxon>Solanum</taxon>
    </lineage>
</organism>
<dbReference type="Proteomes" id="UP000824120">
    <property type="component" value="Chromosome 8"/>
</dbReference>
<proteinExistence type="predicted"/>
<keyword evidence="2" id="KW-1185">Reference proteome</keyword>
<dbReference type="OrthoDB" id="1303669at2759"/>
<comment type="caution">
    <text evidence="1">The sequence shown here is derived from an EMBL/GenBank/DDBJ whole genome shotgun (WGS) entry which is preliminary data.</text>
</comment>
<name>A0A9J5XRD4_SOLCO</name>